<reference evidence="3" key="3">
    <citation type="journal article" date="2010" name="Genome Res.">
        <title>Population genomic sequencing of Coccidioides fungi reveals recent hybridization and transposon control.</title>
        <authorList>
            <person name="Neafsey D.E."/>
            <person name="Barker B.M."/>
            <person name="Sharpton T.J."/>
            <person name="Stajich J.E."/>
            <person name="Park D.J."/>
            <person name="Whiston E."/>
            <person name="Hung C.-Y."/>
            <person name="McMahan C."/>
            <person name="White J."/>
            <person name="Sykes S."/>
            <person name="Heiman D."/>
            <person name="Young S."/>
            <person name="Zeng Q."/>
            <person name="Abouelleil A."/>
            <person name="Aftuck L."/>
            <person name="Bessette D."/>
            <person name="Brown A."/>
            <person name="FitzGerald M."/>
            <person name="Lui A."/>
            <person name="Macdonald J.P."/>
            <person name="Priest M."/>
            <person name="Orbach M.J."/>
            <person name="Galgiani J.N."/>
            <person name="Kirkland T.N."/>
            <person name="Cole G.T."/>
            <person name="Birren B.W."/>
            <person name="Henn M.R."/>
            <person name="Taylor J.W."/>
            <person name="Rounsley S.D."/>
        </authorList>
    </citation>
    <scope>NUCLEOTIDE SEQUENCE [LARGE SCALE GENOMIC DNA]</scope>
    <source>
        <strain evidence="3">RMSCC 3488</strain>
    </source>
</reference>
<organism evidence="2 3">
    <name type="scientific">Coccidioides posadasii RMSCC 3488</name>
    <dbReference type="NCBI Taxonomy" id="454284"/>
    <lineage>
        <taxon>Eukaryota</taxon>
        <taxon>Fungi</taxon>
        <taxon>Dikarya</taxon>
        <taxon>Ascomycota</taxon>
        <taxon>Pezizomycotina</taxon>
        <taxon>Eurotiomycetes</taxon>
        <taxon>Eurotiomycetidae</taxon>
        <taxon>Onygenales</taxon>
        <taxon>Onygenaceae</taxon>
        <taxon>Coccidioides</taxon>
    </lineage>
</organism>
<name>A0A0J6FAD2_COCPO</name>
<reference evidence="2 3" key="1">
    <citation type="submission" date="2007-06" db="EMBL/GenBank/DDBJ databases">
        <title>The Genome Sequence of Coccidioides posadasii RMSCC_3488.</title>
        <authorList>
            <consortium name="Coccidioides Genome Resources Consortium"/>
            <consortium name="The Broad Institute Genome Sequencing Platform"/>
            <person name="Henn M.R."/>
            <person name="Sykes S."/>
            <person name="Young S."/>
            <person name="Jaffe D."/>
            <person name="Berlin A."/>
            <person name="Alvarez P."/>
            <person name="Butler J."/>
            <person name="Gnerre S."/>
            <person name="Grabherr M."/>
            <person name="Mauceli E."/>
            <person name="Brockman W."/>
            <person name="Kodira C."/>
            <person name="Alvarado L."/>
            <person name="Zeng Q."/>
            <person name="Crawford M."/>
            <person name="Antoine C."/>
            <person name="Devon K."/>
            <person name="Galgiani J."/>
            <person name="Orsborn K."/>
            <person name="Lewis M.L."/>
            <person name="Nusbaum C."/>
            <person name="Galagan J."/>
            <person name="Birren B."/>
        </authorList>
    </citation>
    <scope>NUCLEOTIDE SEQUENCE [LARGE SCALE GENOMIC DNA]</scope>
    <source>
        <strain evidence="2 3">RMSCC 3488</strain>
    </source>
</reference>
<feature type="region of interest" description="Disordered" evidence="1">
    <location>
        <begin position="1"/>
        <end position="56"/>
    </location>
</feature>
<feature type="compositionally biased region" description="Basic and acidic residues" evidence="1">
    <location>
        <begin position="35"/>
        <end position="45"/>
    </location>
</feature>
<dbReference type="VEuPathDB" id="FungiDB:CPAG_03517"/>
<gene>
    <name evidence="2" type="ORF">CPAG_03517</name>
</gene>
<evidence type="ECO:0000313" key="2">
    <source>
        <dbReference type="EMBL" id="KMM67183.1"/>
    </source>
</evidence>
<dbReference type="EMBL" id="DS268110">
    <property type="protein sequence ID" value="KMM67183.1"/>
    <property type="molecule type" value="Genomic_DNA"/>
</dbReference>
<reference evidence="3" key="2">
    <citation type="journal article" date="2009" name="Genome Res.">
        <title>Comparative genomic analyses of the human fungal pathogens Coccidioides and their relatives.</title>
        <authorList>
            <person name="Sharpton T.J."/>
            <person name="Stajich J.E."/>
            <person name="Rounsley S.D."/>
            <person name="Gardner M.J."/>
            <person name="Wortman J.R."/>
            <person name="Jordar V.S."/>
            <person name="Maiti R."/>
            <person name="Kodira C.D."/>
            <person name="Neafsey D.E."/>
            <person name="Zeng Q."/>
            <person name="Hung C.-Y."/>
            <person name="McMahan C."/>
            <person name="Muszewska A."/>
            <person name="Grynberg M."/>
            <person name="Mandel M.A."/>
            <person name="Kellner E.M."/>
            <person name="Barker B.M."/>
            <person name="Galgiani J.N."/>
            <person name="Orbach M.J."/>
            <person name="Kirkland T.N."/>
            <person name="Cole G.T."/>
            <person name="Henn M.R."/>
            <person name="Birren B.W."/>
            <person name="Taylor J.W."/>
        </authorList>
    </citation>
    <scope>NUCLEOTIDE SEQUENCE [LARGE SCALE GENOMIC DNA]</scope>
    <source>
        <strain evidence="3">RMSCC 3488</strain>
    </source>
</reference>
<dbReference type="AlphaFoldDB" id="A0A0J6FAD2"/>
<evidence type="ECO:0000256" key="1">
    <source>
        <dbReference type="SAM" id="MobiDB-lite"/>
    </source>
</evidence>
<evidence type="ECO:0000313" key="3">
    <source>
        <dbReference type="Proteomes" id="UP000054567"/>
    </source>
</evidence>
<accession>A0A0J6FAD2</accession>
<proteinExistence type="predicted"/>
<dbReference type="Proteomes" id="UP000054567">
    <property type="component" value="Unassembled WGS sequence"/>
</dbReference>
<sequence>MEFQHHLNFSLPSSYRLREKRFTPESGPPRLRPASAEKKGHREVIDQSAATTDPPNEEVRGFVMIHKASDSTKNQLSFHRPPIQSKNGRTYIASRVGAGTCT</sequence>
<protein>
    <submittedName>
        <fullName evidence="2">Uncharacterized protein</fullName>
    </submittedName>
</protein>